<proteinExistence type="predicted"/>
<evidence type="ECO:0000256" key="3">
    <source>
        <dbReference type="ARBA" id="ARBA00022827"/>
    </source>
</evidence>
<dbReference type="Pfam" id="PF07992">
    <property type="entry name" value="Pyr_redox_2"/>
    <property type="match status" value="1"/>
</dbReference>
<evidence type="ECO:0000256" key="5">
    <source>
        <dbReference type="SAM" id="MobiDB-lite"/>
    </source>
</evidence>
<evidence type="ECO:0000259" key="6">
    <source>
        <dbReference type="Pfam" id="PF07992"/>
    </source>
</evidence>
<dbReference type="InterPro" id="IPR050446">
    <property type="entry name" value="FAD-oxidoreductase/Apoptosis"/>
</dbReference>
<evidence type="ECO:0000256" key="2">
    <source>
        <dbReference type="ARBA" id="ARBA00022630"/>
    </source>
</evidence>
<organism evidence="8 9">
    <name type="scientific">Pseudonocardia endophytica</name>
    <dbReference type="NCBI Taxonomy" id="401976"/>
    <lineage>
        <taxon>Bacteria</taxon>
        <taxon>Bacillati</taxon>
        <taxon>Actinomycetota</taxon>
        <taxon>Actinomycetes</taxon>
        <taxon>Pseudonocardiales</taxon>
        <taxon>Pseudonocardiaceae</taxon>
        <taxon>Pseudonocardia</taxon>
    </lineage>
</organism>
<gene>
    <name evidence="8" type="ORF">EV378_5754</name>
</gene>
<dbReference type="PRINTS" id="PR00411">
    <property type="entry name" value="PNDRDTASEI"/>
</dbReference>
<comment type="cofactor">
    <cofactor evidence="1">
        <name>FAD</name>
        <dbReference type="ChEBI" id="CHEBI:57692"/>
    </cofactor>
</comment>
<dbReference type="SUPFAM" id="SSF51905">
    <property type="entry name" value="FAD/NAD(P)-binding domain"/>
    <property type="match status" value="2"/>
</dbReference>
<feature type="compositionally biased region" description="Basic and acidic residues" evidence="5">
    <location>
        <begin position="392"/>
        <end position="402"/>
    </location>
</feature>
<reference evidence="8 9" key="1">
    <citation type="submission" date="2019-03" db="EMBL/GenBank/DDBJ databases">
        <title>Sequencing the genomes of 1000 actinobacteria strains.</title>
        <authorList>
            <person name="Klenk H.-P."/>
        </authorList>
    </citation>
    <scope>NUCLEOTIDE SEQUENCE [LARGE SCALE GENOMIC DNA]</scope>
    <source>
        <strain evidence="8 9">DSM 44969</strain>
    </source>
</reference>
<dbReference type="InterPro" id="IPR036188">
    <property type="entry name" value="FAD/NAD-bd_sf"/>
</dbReference>
<dbReference type="GO" id="GO:0016651">
    <property type="term" value="F:oxidoreductase activity, acting on NAD(P)H"/>
    <property type="evidence" value="ECO:0007669"/>
    <property type="project" value="TreeGrafter"/>
</dbReference>
<sequence length="402" mass="41966">MTDANETVRVALLVVGGGPAALSAARAYGENGGQGPVWLVSDDDTAPYLRPPLSKEYLRGESGEDDLPLESDAFWSDVTLRLRTMVTTLGADDRSAVLDDGTEIIFDHCVLATGNSPAPLPVPGADDPRVRYLRSLASARALREAAGDARSAVVVGSGFIGCEAAVSLARLGLTVTVCSREPAPQSTRLGDDVAGRLARWLREENVVLFGETGVTGIEDGRIAHVPGHPPIVADLVLVAAGVEPNSTLAVATGLDMEQERVVVDEGMRSSTPTVLAAGDVAFARNAAAGRHLPVEHWGEAEAMGAIAGATAAGATASWDSPPGFWTVIGDRVLKYAGWGDGWDDVELVGHDDGGFTAWYSSDGTIVGVATHEADDDYERGSELVRTGASVSEVRRAEQASQV</sequence>
<dbReference type="OrthoDB" id="3568330at2"/>
<dbReference type="EMBL" id="SMFZ01000002">
    <property type="protein sequence ID" value="TCK21763.1"/>
    <property type="molecule type" value="Genomic_DNA"/>
</dbReference>
<feature type="domain" description="FAD/NAD(P)-binding" evidence="6">
    <location>
        <begin position="12"/>
        <end position="302"/>
    </location>
</feature>
<dbReference type="InterPro" id="IPR023753">
    <property type="entry name" value="FAD/NAD-binding_dom"/>
</dbReference>
<evidence type="ECO:0000313" key="8">
    <source>
        <dbReference type="EMBL" id="TCK21763.1"/>
    </source>
</evidence>
<dbReference type="Proteomes" id="UP000295560">
    <property type="component" value="Unassembled WGS sequence"/>
</dbReference>
<dbReference type="RefSeq" id="WP_132430470.1">
    <property type="nucleotide sequence ID" value="NZ_SMFZ01000002.1"/>
</dbReference>
<keyword evidence="4" id="KW-0560">Oxidoreductase</keyword>
<dbReference type="AlphaFoldDB" id="A0A4R1HL79"/>
<keyword evidence="3" id="KW-0274">FAD</keyword>
<accession>A0A4R1HL79</accession>
<protein>
    <submittedName>
        <fullName evidence="8">Pyridine nucleotide-disulfide oxidoreductase</fullName>
    </submittedName>
</protein>
<evidence type="ECO:0000256" key="1">
    <source>
        <dbReference type="ARBA" id="ARBA00001974"/>
    </source>
</evidence>
<dbReference type="Gene3D" id="3.30.390.30">
    <property type="match status" value="1"/>
</dbReference>
<comment type="caution">
    <text evidence="8">The sequence shown here is derived from an EMBL/GenBank/DDBJ whole genome shotgun (WGS) entry which is preliminary data.</text>
</comment>
<dbReference type="PANTHER" id="PTHR43557:SF2">
    <property type="entry name" value="RIESKE DOMAIN-CONTAINING PROTEIN-RELATED"/>
    <property type="match status" value="1"/>
</dbReference>
<feature type="domain" description="Reductase C-terminal" evidence="7">
    <location>
        <begin position="324"/>
        <end position="399"/>
    </location>
</feature>
<dbReference type="Pfam" id="PF14759">
    <property type="entry name" value="Reductase_C"/>
    <property type="match status" value="1"/>
</dbReference>
<dbReference type="InterPro" id="IPR028202">
    <property type="entry name" value="Reductase_C"/>
</dbReference>
<dbReference type="SUPFAM" id="SSF55424">
    <property type="entry name" value="FAD/NAD-linked reductases, dimerisation (C-terminal) domain"/>
    <property type="match status" value="1"/>
</dbReference>
<name>A0A4R1HL79_PSEEN</name>
<dbReference type="Gene3D" id="3.50.50.60">
    <property type="entry name" value="FAD/NAD(P)-binding domain"/>
    <property type="match status" value="2"/>
</dbReference>
<feature type="region of interest" description="Disordered" evidence="5">
    <location>
        <begin position="378"/>
        <end position="402"/>
    </location>
</feature>
<evidence type="ECO:0000259" key="7">
    <source>
        <dbReference type="Pfam" id="PF14759"/>
    </source>
</evidence>
<keyword evidence="2" id="KW-0285">Flavoprotein</keyword>
<dbReference type="InterPro" id="IPR016156">
    <property type="entry name" value="FAD/NAD-linked_Rdtase_dimer_sf"/>
</dbReference>
<keyword evidence="9" id="KW-1185">Reference proteome</keyword>
<dbReference type="PANTHER" id="PTHR43557">
    <property type="entry name" value="APOPTOSIS-INDUCING FACTOR 1"/>
    <property type="match status" value="1"/>
</dbReference>
<evidence type="ECO:0000256" key="4">
    <source>
        <dbReference type="ARBA" id="ARBA00023002"/>
    </source>
</evidence>
<dbReference type="PRINTS" id="PR00368">
    <property type="entry name" value="FADPNR"/>
</dbReference>
<evidence type="ECO:0000313" key="9">
    <source>
        <dbReference type="Proteomes" id="UP000295560"/>
    </source>
</evidence>
<dbReference type="GO" id="GO:0005737">
    <property type="term" value="C:cytoplasm"/>
    <property type="evidence" value="ECO:0007669"/>
    <property type="project" value="TreeGrafter"/>
</dbReference>